<reference evidence="2" key="1">
    <citation type="journal article" date="2019" name="Sci. Rep.">
        <title>Draft genome of Tanacetum cinerariifolium, the natural source of mosquito coil.</title>
        <authorList>
            <person name="Yamashiro T."/>
            <person name="Shiraishi A."/>
            <person name="Satake H."/>
            <person name="Nakayama K."/>
        </authorList>
    </citation>
    <scope>NUCLEOTIDE SEQUENCE</scope>
</reference>
<accession>A0A6L2LRS6</accession>
<dbReference type="AlphaFoldDB" id="A0A6L2LRS6"/>
<dbReference type="EMBL" id="BKCJ010005029">
    <property type="protein sequence ID" value="GEU64486.1"/>
    <property type="molecule type" value="Genomic_DNA"/>
</dbReference>
<gene>
    <name evidence="2" type="ORF">Tci_036464</name>
</gene>
<proteinExistence type="predicted"/>
<sequence length="396" mass="45801">MIKMKAAIDLYDLYCVVYLRLSRVVTDFKNLDVRPTLTTRIYTIHSKTQIHGDPKSAIQTRSKVNKNSEAHALILVDLPFGKKAVRTKWVYNNKKDDRVYQMDVKSAFLYGTIDEEVYVAQPPGFVDPKFLNKVFKVVKALYMKSWCDKFEELIKNRFQINFIGELTFLLGLQFKQKEDGIFISRDKYVAKILKKFDFLSMKTASTPIETQKPLVKDKEAADVDVHLYREKTLRFGSCVLVPAFWFLRFVSCDLVLRFGPAFCLKTSCVLPKRQVAFCYKARCVLLQSSLRFASKLVVFCFKAHCVLLQSSLRFASKLVAICFKTRCVLLQDILCFVSRFLRFVSWLHCVLSTFEDLICVLVEGDRIRGCLRSFRQELLEYMGVHDNDASESSKPS</sequence>
<evidence type="ECO:0000259" key="1">
    <source>
        <dbReference type="Pfam" id="PF07727"/>
    </source>
</evidence>
<dbReference type="Pfam" id="PF07727">
    <property type="entry name" value="RVT_2"/>
    <property type="match status" value="1"/>
</dbReference>
<organism evidence="2">
    <name type="scientific">Tanacetum cinerariifolium</name>
    <name type="common">Dalmatian daisy</name>
    <name type="synonym">Chrysanthemum cinerariifolium</name>
    <dbReference type="NCBI Taxonomy" id="118510"/>
    <lineage>
        <taxon>Eukaryota</taxon>
        <taxon>Viridiplantae</taxon>
        <taxon>Streptophyta</taxon>
        <taxon>Embryophyta</taxon>
        <taxon>Tracheophyta</taxon>
        <taxon>Spermatophyta</taxon>
        <taxon>Magnoliopsida</taxon>
        <taxon>eudicotyledons</taxon>
        <taxon>Gunneridae</taxon>
        <taxon>Pentapetalae</taxon>
        <taxon>asterids</taxon>
        <taxon>campanulids</taxon>
        <taxon>Asterales</taxon>
        <taxon>Asteraceae</taxon>
        <taxon>Asteroideae</taxon>
        <taxon>Anthemideae</taxon>
        <taxon>Anthemidinae</taxon>
        <taxon>Tanacetum</taxon>
    </lineage>
</organism>
<protein>
    <submittedName>
        <fullName evidence="2">Retrotransposon protein, putative, unclassified</fullName>
    </submittedName>
</protein>
<comment type="caution">
    <text evidence="2">The sequence shown here is derived from an EMBL/GenBank/DDBJ whole genome shotgun (WGS) entry which is preliminary data.</text>
</comment>
<dbReference type="InterPro" id="IPR013103">
    <property type="entry name" value="RVT_2"/>
</dbReference>
<feature type="domain" description="Reverse transcriptase Ty1/copia-type" evidence="1">
    <location>
        <begin position="99"/>
        <end position="142"/>
    </location>
</feature>
<name>A0A6L2LRS6_TANCI</name>
<evidence type="ECO:0000313" key="2">
    <source>
        <dbReference type="EMBL" id="GEU64486.1"/>
    </source>
</evidence>